<proteinExistence type="predicted"/>
<dbReference type="Proteomes" id="UP000729913">
    <property type="component" value="Unassembled WGS sequence"/>
</dbReference>
<gene>
    <name evidence="1" type="ORF">G9C98_003264</name>
</gene>
<accession>A0A8J5US64</accession>
<comment type="caution">
    <text evidence="1">The sequence shown here is derived from an EMBL/GenBank/DDBJ whole genome shotgun (WGS) entry which is preliminary data.</text>
</comment>
<reference evidence="1" key="2">
    <citation type="submission" date="2021-04" db="EMBL/GenBank/DDBJ databases">
        <title>Genome-wide patterns of bracovirus chromosomal integration into multiple host tissues during parasitism.</title>
        <authorList>
            <person name="Chebbi M.A.C."/>
        </authorList>
    </citation>
    <scope>NUCLEOTIDE SEQUENCE</scope>
    <source>
        <tissue evidence="1">Whole body</tissue>
    </source>
</reference>
<organism evidence="1 2">
    <name type="scientific">Cotesia typhae</name>
    <dbReference type="NCBI Taxonomy" id="2053667"/>
    <lineage>
        <taxon>Eukaryota</taxon>
        <taxon>Metazoa</taxon>
        <taxon>Ecdysozoa</taxon>
        <taxon>Arthropoda</taxon>
        <taxon>Hexapoda</taxon>
        <taxon>Insecta</taxon>
        <taxon>Pterygota</taxon>
        <taxon>Neoptera</taxon>
        <taxon>Endopterygota</taxon>
        <taxon>Hymenoptera</taxon>
        <taxon>Apocrita</taxon>
        <taxon>Ichneumonoidea</taxon>
        <taxon>Braconidae</taxon>
        <taxon>Microgastrinae</taxon>
        <taxon>Cotesia</taxon>
    </lineage>
</organism>
<keyword evidence="2" id="KW-1185">Reference proteome</keyword>
<evidence type="ECO:0000313" key="1">
    <source>
        <dbReference type="EMBL" id="KAG8038957.1"/>
    </source>
</evidence>
<name>A0A8J5US64_9HYME</name>
<protein>
    <submittedName>
        <fullName evidence="1">Uncharacterized protein</fullName>
    </submittedName>
</protein>
<evidence type="ECO:0000313" key="2">
    <source>
        <dbReference type="Proteomes" id="UP000729913"/>
    </source>
</evidence>
<dbReference type="EMBL" id="JAAOIC020000039">
    <property type="protein sequence ID" value="KAG8038957.1"/>
    <property type="molecule type" value="Genomic_DNA"/>
</dbReference>
<reference evidence="1" key="1">
    <citation type="submission" date="2020-03" db="EMBL/GenBank/DDBJ databases">
        <authorList>
            <person name="Chebbi M.A."/>
            <person name="Drezen J.M."/>
        </authorList>
    </citation>
    <scope>NUCLEOTIDE SEQUENCE</scope>
    <source>
        <tissue evidence="1">Whole body</tissue>
    </source>
</reference>
<dbReference type="AlphaFoldDB" id="A0A8J5US64"/>
<sequence length="82" mass="8329">MPPPNGPTILGKRSVPPAPGKMAHLVSTRPILASLAAVLISEASPSSNPPPKAVPSIAAITGAGIVSTLLIKLRSEWINCSI</sequence>